<dbReference type="PANTHER" id="PTHR38772:SF1">
    <property type="entry name" value="NUCLEOID-ASSOCIATED PROTEIN YEJK"/>
    <property type="match status" value="1"/>
</dbReference>
<reference evidence="4" key="1">
    <citation type="submission" date="2020-01" db="EMBL/GenBank/DDBJ databases">
        <title>Bacteria Cultured from War Wounds Associated with the Conflict in Eastern Ukraine.</title>
        <authorList>
            <person name="Snesrud E."/>
            <person name="Galac M.R."/>
            <person name="Mc Gann P."/>
            <person name="Valentine K."/>
            <person name="Viacheslav K."/>
        </authorList>
    </citation>
    <scope>NUCLEOTIDE SEQUENCE</scope>
    <source>
        <strain evidence="4">VNMU148</strain>
    </source>
</reference>
<keyword evidence="3" id="KW-0963">Cytoplasm</keyword>
<dbReference type="PANTHER" id="PTHR38772">
    <property type="match status" value="1"/>
</dbReference>
<dbReference type="Proteomes" id="UP000644192">
    <property type="component" value="Unassembled WGS sequence"/>
</dbReference>
<evidence type="ECO:0000256" key="3">
    <source>
        <dbReference type="ARBA" id="ARBA00022490"/>
    </source>
</evidence>
<name>A0A6B1YBN6_PSEAI</name>
<organism evidence="4 5">
    <name type="scientific">Pseudomonas aeruginosa</name>
    <dbReference type="NCBI Taxonomy" id="287"/>
    <lineage>
        <taxon>Bacteria</taxon>
        <taxon>Pseudomonadati</taxon>
        <taxon>Pseudomonadota</taxon>
        <taxon>Gammaproteobacteria</taxon>
        <taxon>Pseudomonadales</taxon>
        <taxon>Pseudomonadaceae</taxon>
        <taxon>Pseudomonas</taxon>
    </lineage>
</organism>
<gene>
    <name evidence="4" type="ORF">GUL26_22605</name>
</gene>
<dbReference type="RefSeq" id="WP_052153494.1">
    <property type="nucleotide sequence ID" value="NZ_CP041773.1"/>
</dbReference>
<evidence type="ECO:0000256" key="1">
    <source>
        <dbReference type="ARBA" id="ARBA00004453"/>
    </source>
</evidence>
<evidence type="ECO:0000313" key="4">
    <source>
        <dbReference type="EMBL" id="MZZ15048.1"/>
    </source>
</evidence>
<dbReference type="GO" id="GO:0009295">
    <property type="term" value="C:nucleoid"/>
    <property type="evidence" value="ECO:0007669"/>
    <property type="project" value="UniProtKB-SubCell"/>
</dbReference>
<dbReference type="AlphaFoldDB" id="A0A6B1YBN6"/>
<comment type="similarity">
    <text evidence="2">Belongs to the YejK family.</text>
</comment>
<dbReference type="InterPro" id="IPR007358">
    <property type="entry name" value="Nucleoid_associated_NdpA"/>
</dbReference>
<protein>
    <submittedName>
        <fullName evidence="4">Uncharacterized protein</fullName>
    </submittedName>
</protein>
<evidence type="ECO:0000313" key="5">
    <source>
        <dbReference type="Proteomes" id="UP000644192"/>
    </source>
</evidence>
<evidence type="ECO:0000256" key="2">
    <source>
        <dbReference type="ARBA" id="ARBA00009035"/>
    </source>
</evidence>
<comment type="caution">
    <text evidence="4">The sequence shown here is derived from an EMBL/GenBank/DDBJ whole genome shotgun (WGS) entry which is preliminary data.</text>
</comment>
<comment type="subcellular location">
    <subcellularLocation>
        <location evidence="1">Cytoplasm</location>
        <location evidence="1">Nucleoid</location>
    </subcellularLocation>
</comment>
<dbReference type="Pfam" id="PF04245">
    <property type="entry name" value="NA37"/>
    <property type="match status" value="1"/>
</dbReference>
<dbReference type="EMBL" id="WXZT01000015">
    <property type="protein sequence ID" value="MZZ15048.1"/>
    <property type="molecule type" value="Genomic_DNA"/>
</dbReference>
<accession>A0A6B1YBN6</accession>
<sequence length="363" mass="40611">MAGEQQANIDAPDDEVVDAQVVENEIVNVIVHSLVRTKAGFVIENREEVLEVGDTVQRLIDQLAKIYAGKTGKSHGRFEEDVDIYPVSQFLSSYFIDGESDFVATTCKMVESLKKEAQGTASTGGHVFIAHFKRVADNSDYLIVAILNDELGTALNKEKDVVDAMHLDIKGFRLAGRVNLTHWAAGGDKYLSFIKGRGQDKVSDFFKIFLGCNNSVAAVVETQKLNSILEGFANSKGMDEAQKDEFLRNAYTICKRYADNETPFELEVFSNELWPEDPQQLNQAFEDSGENVSDGFIPDKRSLRSLVKFSGVTKNWRLVFDRAALLNDEIFFDSETESLTIKNLPEELVRRLVAEDNQDGEED</sequence>
<proteinExistence type="inferred from homology"/>